<accession>A0A6J7WMS8</accession>
<protein>
    <submittedName>
        <fullName evidence="1">Uncharacterized protein</fullName>
    </submittedName>
</protein>
<reference evidence="1" key="1">
    <citation type="submission" date="2020-05" db="EMBL/GenBank/DDBJ databases">
        <authorList>
            <person name="Chiriac C."/>
            <person name="Salcher M."/>
            <person name="Ghai R."/>
            <person name="Kavagutti S V."/>
        </authorList>
    </citation>
    <scope>NUCLEOTIDE SEQUENCE</scope>
</reference>
<dbReference type="EMBL" id="LR798250">
    <property type="protein sequence ID" value="CAB5218108.1"/>
    <property type="molecule type" value="Genomic_DNA"/>
</dbReference>
<evidence type="ECO:0000313" key="1">
    <source>
        <dbReference type="EMBL" id="CAB5218108.1"/>
    </source>
</evidence>
<organism evidence="1">
    <name type="scientific">uncultured Caudovirales phage</name>
    <dbReference type="NCBI Taxonomy" id="2100421"/>
    <lineage>
        <taxon>Viruses</taxon>
        <taxon>Duplodnaviria</taxon>
        <taxon>Heunggongvirae</taxon>
        <taxon>Uroviricota</taxon>
        <taxon>Caudoviricetes</taxon>
        <taxon>Peduoviridae</taxon>
        <taxon>Maltschvirus</taxon>
        <taxon>Maltschvirus maltsch</taxon>
    </lineage>
</organism>
<gene>
    <name evidence="1" type="ORF">UFOVP206_58</name>
</gene>
<sequence>MTPKEKAKELMNRFNNEYFPELKEYIIYQPLEESKRCALIAVDEIIKETPQLTPEETFIDGSCGVDYFINDRFEYWLEVKQEIEKL</sequence>
<name>A0A6J7WMS8_9CAUD</name>
<proteinExistence type="predicted"/>